<name>A0A5S6QYJ1_TRIMR</name>
<dbReference type="WBParaSite" id="TMUE_3000012325.1">
    <property type="protein sequence ID" value="TMUE_3000012325.1"/>
    <property type="gene ID" value="WBGene00285877"/>
</dbReference>
<dbReference type="SUPFAM" id="SSF52025">
    <property type="entry name" value="PA domain"/>
    <property type="match status" value="1"/>
</dbReference>
<feature type="signal peptide" evidence="13">
    <location>
        <begin position="1"/>
        <end position="18"/>
    </location>
</feature>
<evidence type="ECO:0000256" key="4">
    <source>
        <dbReference type="ARBA" id="ARBA00022692"/>
    </source>
</evidence>
<dbReference type="InterPro" id="IPR051653">
    <property type="entry name" value="E3_ligase_sorting_rcpt"/>
</dbReference>
<keyword evidence="15" id="KW-1185">Reference proteome</keyword>
<dbReference type="AlphaFoldDB" id="A0A5S6QYJ1"/>
<dbReference type="WBParaSite" id="TMUE_3000012325.2">
    <property type="protein sequence ID" value="TMUE_3000012325.2"/>
    <property type="gene ID" value="WBGene00285877"/>
</dbReference>
<dbReference type="InterPro" id="IPR003137">
    <property type="entry name" value="PA_domain"/>
</dbReference>
<evidence type="ECO:0000256" key="13">
    <source>
        <dbReference type="SAM" id="SignalP"/>
    </source>
</evidence>
<dbReference type="EC" id="2.3.2.27" evidence="3"/>
<evidence type="ECO:0000256" key="7">
    <source>
        <dbReference type="ARBA" id="ARBA00022833"/>
    </source>
</evidence>
<comment type="subcellular location">
    <subcellularLocation>
        <location evidence="2">Membrane</location>
        <topology evidence="2">Single-pass membrane protein</topology>
    </subcellularLocation>
</comment>
<dbReference type="InterPro" id="IPR001841">
    <property type="entry name" value="Znf_RING"/>
</dbReference>
<reference evidence="15" key="2">
    <citation type="submission" date="2014-03" db="EMBL/GenBank/DDBJ databases">
        <title>The whipworm genome and dual-species transcriptomics of an intimate host-pathogen interaction.</title>
        <authorList>
            <person name="Foth B.J."/>
            <person name="Tsai I.J."/>
            <person name="Reid A.J."/>
            <person name="Bancroft A.J."/>
            <person name="Nichol S."/>
            <person name="Tracey A."/>
            <person name="Holroyd N."/>
            <person name="Cotton J.A."/>
            <person name="Stanley E.J."/>
            <person name="Zarowiecki M."/>
            <person name="Liu J.Z."/>
            <person name="Huckvale T."/>
            <person name="Cooper P.J."/>
            <person name="Grencis R.K."/>
            <person name="Berriman M."/>
        </authorList>
    </citation>
    <scope>NUCLEOTIDE SEQUENCE [LARGE SCALE GENOMIC DNA]</scope>
    <source>
        <strain evidence="15">Edinburgh</strain>
    </source>
</reference>
<feature type="region of interest" description="Disordered" evidence="11">
    <location>
        <begin position="284"/>
        <end position="313"/>
    </location>
</feature>
<evidence type="ECO:0000256" key="2">
    <source>
        <dbReference type="ARBA" id="ARBA00004167"/>
    </source>
</evidence>
<evidence type="ECO:0000259" key="14">
    <source>
        <dbReference type="PROSITE" id="PS50089"/>
    </source>
</evidence>
<feature type="chain" id="PRO_5044624373" description="RING-type E3 ubiquitin transferase" evidence="13">
    <location>
        <begin position="19"/>
        <end position="432"/>
    </location>
</feature>
<evidence type="ECO:0000256" key="1">
    <source>
        <dbReference type="ARBA" id="ARBA00000900"/>
    </source>
</evidence>
<dbReference type="SUPFAM" id="SSF57850">
    <property type="entry name" value="RING/U-box"/>
    <property type="match status" value="1"/>
</dbReference>
<dbReference type="PANTHER" id="PTHR47168:SF1">
    <property type="entry name" value="OS02G0798600 PROTEIN"/>
    <property type="match status" value="1"/>
</dbReference>
<dbReference type="GO" id="GO:0008270">
    <property type="term" value="F:zinc ion binding"/>
    <property type="evidence" value="ECO:0007669"/>
    <property type="project" value="UniProtKB-KW"/>
</dbReference>
<feature type="compositionally biased region" description="Polar residues" evidence="11">
    <location>
        <begin position="292"/>
        <end position="313"/>
    </location>
</feature>
<dbReference type="PROSITE" id="PS50089">
    <property type="entry name" value="ZF_RING_2"/>
    <property type="match status" value="1"/>
</dbReference>
<feature type="compositionally biased region" description="Polar residues" evidence="11">
    <location>
        <begin position="421"/>
        <end position="432"/>
    </location>
</feature>
<evidence type="ECO:0000256" key="10">
    <source>
        <dbReference type="PROSITE-ProRule" id="PRU00175"/>
    </source>
</evidence>
<protein>
    <recommendedName>
        <fullName evidence="3">RING-type E3 ubiquitin transferase</fullName>
        <ecNumber evidence="3">2.3.2.27</ecNumber>
    </recommendedName>
</protein>
<organism evidence="15 16">
    <name type="scientific">Trichuris muris</name>
    <name type="common">Mouse whipworm</name>
    <dbReference type="NCBI Taxonomy" id="70415"/>
    <lineage>
        <taxon>Eukaryota</taxon>
        <taxon>Metazoa</taxon>
        <taxon>Ecdysozoa</taxon>
        <taxon>Nematoda</taxon>
        <taxon>Enoplea</taxon>
        <taxon>Dorylaimia</taxon>
        <taxon>Trichinellida</taxon>
        <taxon>Trichuridae</taxon>
        <taxon>Trichuris</taxon>
    </lineage>
</organism>
<dbReference type="InterPro" id="IPR046450">
    <property type="entry name" value="PA_dom_sf"/>
</dbReference>
<dbReference type="Pfam" id="PF13639">
    <property type="entry name" value="zf-RING_2"/>
    <property type="match status" value="1"/>
</dbReference>
<dbReference type="FunFam" id="3.30.40.10:FF:000388">
    <property type="entry name" value="Putative RING zinc finger domain superfamily protein"/>
    <property type="match status" value="1"/>
</dbReference>
<proteinExistence type="predicted"/>
<keyword evidence="13" id="KW-0732">Signal</keyword>
<feature type="domain" description="RING-type" evidence="14">
    <location>
        <begin position="232"/>
        <end position="274"/>
    </location>
</feature>
<dbReference type="InterPro" id="IPR013083">
    <property type="entry name" value="Znf_RING/FYVE/PHD"/>
</dbReference>
<keyword evidence="7" id="KW-0862">Zinc</keyword>
<reference evidence="16" key="3">
    <citation type="submission" date="2019-12" db="UniProtKB">
        <authorList>
            <consortium name="WormBaseParasite"/>
        </authorList>
    </citation>
    <scope>IDENTIFICATION</scope>
</reference>
<dbReference type="SMART" id="SM00184">
    <property type="entry name" value="RING"/>
    <property type="match status" value="1"/>
</dbReference>
<keyword evidence="5" id="KW-0479">Metal-binding</keyword>
<evidence type="ECO:0000256" key="6">
    <source>
        <dbReference type="ARBA" id="ARBA00022771"/>
    </source>
</evidence>
<dbReference type="Gene3D" id="3.30.40.10">
    <property type="entry name" value="Zinc/RING finger domain, C3HC4 (zinc finger)"/>
    <property type="match status" value="1"/>
</dbReference>
<evidence type="ECO:0000256" key="9">
    <source>
        <dbReference type="ARBA" id="ARBA00023136"/>
    </source>
</evidence>
<dbReference type="Proteomes" id="UP000046395">
    <property type="component" value="Unassembled WGS sequence"/>
</dbReference>
<evidence type="ECO:0000313" key="15">
    <source>
        <dbReference type="Proteomes" id="UP000046395"/>
    </source>
</evidence>
<feature type="compositionally biased region" description="Polar residues" evidence="11">
    <location>
        <begin position="388"/>
        <end position="398"/>
    </location>
</feature>
<feature type="transmembrane region" description="Helical" evidence="12">
    <location>
        <begin position="175"/>
        <end position="198"/>
    </location>
</feature>
<dbReference type="STRING" id="70415.A0A5S6QYJ1"/>
<evidence type="ECO:0000256" key="5">
    <source>
        <dbReference type="ARBA" id="ARBA00022723"/>
    </source>
</evidence>
<evidence type="ECO:0000256" key="11">
    <source>
        <dbReference type="SAM" id="MobiDB-lite"/>
    </source>
</evidence>
<reference evidence="15" key="1">
    <citation type="submission" date="2013-11" db="EMBL/GenBank/DDBJ databases">
        <authorList>
            <person name="Aslett M."/>
        </authorList>
    </citation>
    <scope>NUCLEOTIDE SEQUENCE [LARGE SCALE GENOMIC DNA]</scope>
    <source>
        <strain evidence="15">Edinburgh</strain>
    </source>
</reference>
<keyword evidence="9 12" id="KW-0472">Membrane</keyword>
<dbReference type="GO" id="GO:0016020">
    <property type="term" value="C:membrane"/>
    <property type="evidence" value="ECO:0007669"/>
    <property type="project" value="UniProtKB-SubCell"/>
</dbReference>
<keyword evidence="6 10" id="KW-0863">Zinc-finger</keyword>
<evidence type="ECO:0000256" key="3">
    <source>
        <dbReference type="ARBA" id="ARBA00012483"/>
    </source>
</evidence>
<accession>A0A5S6QYJ1</accession>
<evidence type="ECO:0000313" key="16">
    <source>
        <dbReference type="WBParaSite" id="TMUE_3000012325.1"/>
    </source>
</evidence>
<dbReference type="WBParaSite" id="TMUE_3000012325.3">
    <property type="protein sequence ID" value="TMUE_3000012325.3"/>
    <property type="gene ID" value="WBGene00285877"/>
</dbReference>
<dbReference type="PANTHER" id="PTHR47168">
    <property type="entry name" value="RING ZINC FINGER DOMAIN SUPERFAMILY PROTEIN-RELATED"/>
    <property type="match status" value="1"/>
</dbReference>
<feature type="region of interest" description="Disordered" evidence="11">
    <location>
        <begin position="378"/>
        <end position="432"/>
    </location>
</feature>
<dbReference type="Pfam" id="PF02225">
    <property type="entry name" value="PA"/>
    <property type="match status" value="1"/>
</dbReference>
<evidence type="ECO:0000256" key="12">
    <source>
        <dbReference type="SAM" id="Phobius"/>
    </source>
</evidence>
<sequence length="432" mass="47578">MIFSWLIVLQLLLSNCAATTFIIYMFRSNGTFVKIYDDCTAVSAEFGKKIIEDEQTLCAVPVVPANACTSVRPLFANTSAYCINGIYALAERGNCSFALKAHNVQEADYAGVLVINDQEELLTMAGDGQYDRDVNIPALMVPRKCGFKLVIEYPFTNGYGLMLRLWWSYGNALRFLIPFVAVITLSFFILLAVVGVRWHRSQTRLRRRRLSKRQLRGLPVRTFSKGSTTETCAICLEDFAEGDRIRILTCNHSYHCGCVDPWLLKRRKVCPICKRNVLGGIADDTDSDSLDEQATPNESSPLLSSGGEDSSTDNVRVQVGNSVFYADYGSTRCCSLTSPSDELYPPGSSCGVWRRDILTEKETSSVDPTVAMVNDFGSCSKDDVSPPQVDQPSCSATLQGGIANPSFVREDNLDASRTLPGINTSRSSAESE</sequence>
<comment type="catalytic activity">
    <reaction evidence="1">
        <text>S-ubiquitinyl-[E2 ubiquitin-conjugating enzyme]-L-cysteine + [acceptor protein]-L-lysine = [E2 ubiquitin-conjugating enzyme]-L-cysteine + N(6)-ubiquitinyl-[acceptor protein]-L-lysine.</text>
        <dbReference type="EC" id="2.3.2.27"/>
    </reaction>
</comment>
<evidence type="ECO:0000256" key="8">
    <source>
        <dbReference type="ARBA" id="ARBA00022989"/>
    </source>
</evidence>
<dbReference type="GO" id="GO:0061630">
    <property type="term" value="F:ubiquitin protein ligase activity"/>
    <property type="evidence" value="ECO:0007669"/>
    <property type="project" value="UniProtKB-EC"/>
</dbReference>
<dbReference type="Gene3D" id="3.50.30.30">
    <property type="match status" value="1"/>
</dbReference>
<keyword evidence="4 12" id="KW-0812">Transmembrane</keyword>
<keyword evidence="8 12" id="KW-1133">Transmembrane helix</keyword>